<feature type="transmembrane region" description="Helical" evidence="5">
    <location>
        <begin position="419"/>
        <end position="437"/>
    </location>
</feature>
<keyword evidence="2" id="KW-0964">Secreted</keyword>
<comment type="caution">
    <text evidence="8">The sequence shown here is derived from an EMBL/GenBank/DDBJ whole genome shotgun (WGS) entry which is preliminary data.</text>
</comment>
<accession>A0A7X6I3V6</accession>
<dbReference type="AlphaFoldDB" id="A0A7X6I3V6"/>
<keyword evidence="5" id="KW-0812">Transmembrane</keyword>
<feature type="signal peptide" evidence="6">
    <location>
        <begin position="1"/>
        <end position="26"/>
    </location>
</feature>
<feature type="domain" description="Gram-positive cocci surface proteins LPxTG" evidence="7">
    <location>
        <begin position="409"/>
        <end position="444"/>
    </location>
</feature>
<dbReference type="NCBIfam" id="TIGR01167">
    <property type="entry name" value="LPXTG_anchor"/>
    <property type="match status" value="1"/>
</dbReference>
<gene>
    <name evidence="8" type="ORF">HED35_10950</name>
</gene>
<evidence type="ECO:0000313" key="9">
    <source>
        <dbReference type="Proteomes" id="UP000521358"/>
    </source>
</evidence>
<evidence type="ECO:0000256" key="6">
    <source>
        <dbReference type="SAM" id="SignalP"/>
    </source>
</evidence>
<keyword evidence="1" id="KW-0134">Cell wall</keyword>
<keyword evidence="5" id="KW-1133">Transmembrane helix</keyword>
<keyword evidence="3 6" id="KW-0732">Signal</keyword>
<protein>
    <submittedName>
        <fullName evidence="8">LPXTG cell wall anchor domain-containing protein</fullName>
    </submittedName>
</protein>
<evidence type="ECO:0000256" key="3">
    <source>
        <dbReference type="ARBA" id="ARBA00022729"/>
    </source>
</evidence>
<evidence type="ECO:0000313" key="8">
    <source>
        <dbReference type="EMBL" id="NKC68605.1"/>
    </source>
</evidence>
<feature type="chain" id="PRO_5031252980" evidence="6">
    <location>
        <begin position="27"/>
        <end position="444"/>
    </location>
</feature>
<name>A0A7X6I3V6_9ENTE</name>
<dbReference type="InterPro" id="IPR019931">
    <property type="entry name" value="LPXTG_anchor"/>
</dbReference>
<dbReference type="Pfam" id="PF00746">
    <property type="entry name" value="Gram_pos_anchor"/>
    <property type="match status" value="1"/>
</dbReference>
<reference evidence="8 9" key="1">
    <citation type="submission" date="2020-03" db="EMBL/GenBank/DDBJ databases">
        <title>Bacterial samples isolated from urine from healthy bovine heifers (Gyr breed).</title>
        <authorList>
            <person name="Giannattasio-Ferraz S."/>
            <person name="Maskeri L."/>
            <person name="Penido A."/>
            <person name="Barbosa-Stancioli E.F."/>
            <person name="Putonti C."/>
        </authorList>
    </citation>
    <scope>NUCLEOTIDE SEQUENCE [LARGE SCALE GENOMIC DNA]</scope>
    <source>
        <strain evidence="8 9">UFMG-H7</strain>
    </source>
</reference>
<keyword evidence="5" id="KW-0472">Membrane</keyword>
<evidence type="ECO:0000259" key="7">
    <source>
        <dbReference type="PROSITE" id="PS50847"/>
    </source>
</evidence>
<evidence type="ECO:0000256" key="2">
    <source>
        <dbReference type="ARBA" id="ARBA00022525"/>
    </source>
</evidence>
<dbReference type="Proteomes" id="UP000521358">
    <property type="component" value="Unassembled WGS sequence"/>
</dbReference>
<organism evidence="8 9">
    <name type="scientific">Vagococcus fluvialis</name>
    <dbReference type="NCBI Taxonomy" id="2738"/>
    <lineage>
        <taxon>Bacteria</taxon>
        <taxon>Bacillati</taxon>
        <taxon>Bacillota</taxon>
        <taxon>Bacilli</taxon>
        <taxon>Lactobacillales</taxon>
        <taxon>Enterococcaceae</taxon>
        <taxon>Vagococcus</taxon>
    </lineage>
</organism>
<proteinExistence type="predicted"/>
<sequence>MKKHTNRFAVLTLMCVPFLVATTSLAQTEESTTKTDTTEMMTKEIATTDTTQQNVKAQTKESIEWDNITLKLSETDATGIVGESHGKFELADKQDAAFKDIEISGHFKEVKNDVIAVNEAGEWSALKAANNEKVTLEYVFDKETQEELNETYPDEDFSHPFKTDQVNLKFSEENKDQETASISLEIVGGELKEVEGNKENGKQLKVKVKDGSEVTGEFTAIDSKSFILDKEGNYSIPKEARYEKLNQEVEFTLDQASYDKLAALPENSGKTVEKTYKMTVTKKAQKDVTIKFKNKGVNTVVGGQGRLLLEDTVEGIKIQEIEKVKFKPLDNNDFLSIDELGNWKALKAGEGPLKPAVILDEKTMTALEEEFKDYDINIESETVDVLINQTGTDSGGRTSGKKYEPVATLPQTGEAKLRFASITGIVILALVSTFFFIKRKKSTK</sequence>
<evidence type="ECO:0000256" key="5">
    <source>
        <dbReference type="SAM" id="Phobius"/>
    </source>
</evidence>
<dbReference type="PROSITE" id="PS50847">
    <property type="entry name" value="GRAM_POS_ANCHORING"/>
    <property type="match status" value="1"/>
</dbReference>
<keyword evidence="4" id="KW-0572">Peptidoglycan-anchor</keyword>
<dbReference type="RefSeq" id="WP_167807781.1">
    <property type="nucleotide sequence ID" value="NZ_JAAVMB010000013.1"/>
</dbReference>
<evidence type="ECO:0000256" key="4">
    <source>
        <dbReference type="ARBA" id="ARBA00023088"/>
    </source>
</evidence>
<dbReference type="EMBL" id="JAAVMB010000013">
    <property type="protein sequence ID" value="NKC68605.1"/>
    <property type="molecule type" value="Genomic_DNA"/>
</dbReference>
<evidence type="ECO:0000256" key="1">
    <source>
        <dbReference type="ARBA" id="ARBA00022512"/>
    </source>
</evidence>